<dbReference type="PANTHER" id="PTHR47784">
    <property type="entry name" value="STEROL UPTAKE CONTROL PROTEIN 2"/>
    <property type="match status" value="1"/>
</dbReference>
<dbReference type="Pfam" id="PF00172">
    <property type="entry name" value="Zn_clus"/>
    <property type="match status" value="1"/>
</dbReference>
<dbReference type="InterPro" id="IPR021858">
    <property type="entry name" value="Fun_TF"/>
</dbReference>
<name>A0A438N9M0_EXOME</name>
<dbReference type="GO" id="GO:0001228">
    <property type="term" value="F:DNA-binding transcription activator activity, RNA polymerase II-specific"/>
    <property type="evidence" value="ECO:0007669"/>
    <property type="project" value="TreeGrafter"/>
</dbReference>
<evidence type="ECO:0000256" key="1">
    <source>
        <dbReference type="ARBA" id="ARBA00023015"/>
    </source>
</evidence>
<organism evidence="7 8">
    <name type="scientific">Exophiala mesophila</name>
    <name type="common">Black yeast-like fungus</name>
    <dbReference type="NCBI Taxonomy" id="212818"/>
    <lineage>
        <taxon>Eukaryota</taxon>
        <taxon>Fungi</taxon>
        <taxon>Dikarya</taxon>
        <taxon>Ascomycota</taxon>
        <taxon>Pezizomycotina</taxon>
        <taxon>Eurotiomycetes</taxon>
        <taxon>Chaetothyriomycetidae</taxon>
        <taxon>Chaetothyriales</taxon>
        <taxon>Herpotrichiellaceae</taxon>
        <taxon>Exophiala</taxon>
    </lineage>
</organism>
<dbReference type="InterPro" id="IPR036864">
    <property type="entry name" value="Zn2-C6_fun-type_DNA-bd_sf"/>
</dbReference>
<reference evidence="7 8" key="1">
    <citation type="submission" date="2017-03" db="EMBL/GenBank/DDBJ databases">
        <title>Genomes of endolithic fungi from Antarctica.</title>
        <authorList>
            <person name="Coleine C."/>
            <person name="Masonjones S."/>
            <person name="Stajich J.E."/>
        </authorList>
    </citation>
    <scope>NUCLEOTIDE SEQUENCE [LARGE SCALE GENOMIC DNA]</scope>
    <source>
        <strain evidence="7 8">CCFEE 6314</strain>
    </source>
</reference>
<evidence type="ECO:0000256" key="3">
    <source>
        <dbReference type="ARBA" id="ARBA00023163"/>
    </source>
</evidence>
<keyword evidence="3" id="KW-0804">Transcription</keyword>
<dbReference type="Pfam" id="PF11951">
    <property type="entry name" value="Fungal_trans_2"/>
    <property type="match status" value="1"/>
</dbReference>
<dbReference type="Proteomes" id="UP000288859">
    <property type="component" value="Unassembled WGS sequence"/>
</dbReference>
<dbReference type="SMART" id="SM00066">
    <property type="entry name" value="GAL4"/>
    <property type="match status" value="1"/>
</dbReference>
<dbReference type="SUPFAM" id="SSF57701">
    <property type="entry name" value="Zn2/Cys6 DNA-binding domain"/>
    <property type="match status" value="1"/>
</dbReference>
<feature type="domain" description="Zn(2)-C6 fungal-type" evidence="6">
    <location>
        <begin position="33"/>
        <end position="63"/>
    </location>
</feature>
<keyword evidence="1" id="KW-0805">Transcription regulation</keyword>
<dbReference type="Gene3D" id="4.10.240.10">
    <property type="entry name" value="Zn(2)-C6 fungal-type DNA-binding domain"/>
    <property type="match status" value="1"/>
</dbReference>
<dbReference type="GO" id="GO:0003677">
    <property type="term" value="F:DNA binding"/>
    <property type="evidence" value="ECO:0007669"/>
    <property type="project" value="UniProtKB-KW"/>
</dbReference>
<evidence type="ECO:0000259" key="6">
    <source>
        <dbReference type="PROSITE" id="PS50048"/>
    </source>
</evidence>
<evidence type="ECO:0000313" key="7">
    <source>
        <dbReference type="EMBL" id="RVX72322.1"/>
    </source>
</evidence>
<evidence type="ECO:0000256" key="5">
    <source>
        <dbReference type="SAM" id="MobiDB-lite"/>
    </source>
</evidence>
<dbReference type="EMBL" id="NAJM01000013">
    <property type="protein sequence ID" value="RVX72322.1"/>
    <property type="molecule type" value="Genomic_DNA"/>
</dbReference>
<dbReference type="InterPro" id="IPR053157">
    <property type="entry name" value="Sterol_Uptake_Regulator"/>
</dbReference>
<keyword evidence="2" id="KW-0238">DNA-binding</keyword>
<dbReference type="VEuPathDB" id="FungiDB:PV10_02065"/>
<sequence>MAAVIKFRLSKLSPSERPISKHTRKPHKKSRNGCGLCKERRLKCDEQRPICSRCKAIQSLCVYAQPAAEGHDAKSEGVISLSQSSPSTESILKGSHLAMAQHEVQLDGLLRYSGDEDSMRSNLLLQRMTPDLCVFHHYVNSTLSSIAGPVPQKSMIRTLYLPLAIRNSSLMHALLAISAQHMAHLQPDVASHRIARTHHMHRATNLLQQQLAGPLGPHNMDLIISNCLSLNLNLIQYDRFDPIDSFVLAEDKAVRARKLQWVEMQVSAAQLCNLFSDHLHESMWAPAFAEAGPEAYHPKMLRELKRQGHEGIPHPLAQLCEIGPDSSSRNNVYHMALRHVSLIFTTGASTSMGTSTIDTFNLIIVFMAQLQPAFRALLGRRDERALLIFVYWLTALYQMDIWWTTGRALNEGHAICMFLENTTSPAIRTLLQYPATQLGYRFSSSITESFSPFESTDALSRDQPSPEDELVIPSNGSLI</sequence>
<evidence type="ECO:0000313" key="8">
    <source>
        <dbReference type="Proteomes" id="UP000288859"/>
    </source>
</evidence>
<gene>
    <name evidence="7" type="ORF">B0A52_04527</name>
</gene>
<dbReference type="PROSITE" id="PS00463">
    <property type="entry name" value="ZN2_CY6_FUNGAL_1"/>
    <property type="match status" value="1"/>
</dbReference>
<dbReference type="GO" id="GO:0008270">
    <property type="term" value="F:zinc ion binding"/>
    <property type="evidence" value="ECO:0007669"/>
    <property type="project" value="InterPro"/>
</dbReference>
<evidence type="ECO:0000256" key="4">
    <source>
        <dbReference type="ARBA" id="ARBA00023242"/>
    </source>
</evidence>
<dbReference type="AlphaFoldDB" id="A0A438N9M0"/>
<proteinExistence type="predicted"/>
<comment type="caution">
    <text evidence="7">The sequence shown here is derived from an EMBL/GenBank/DDBJ whole genome shotgun (WGS) entry which is preliminary data.</text>
</comment>
<protein>
    <recommendedName>
        <fullName evidence="6">Zn(2)-C6 fungal-type domain-containing protein</fullName>
    </recommendedName>
</protein>
<evidence type="ECO:0000256" key="2">
    <source>
        <dbReference type="ARBA" id="ARBA00023125"/>
    </source>
</evidence>
<dbReference type="PROSITE" id="PS50048">
    <property type="entry name" value="ZN2_CY6_FUNGAL_2"/>
    <property type="match status" value="1"/>
</dbReference>
<dbReference type="CDD" id="cd00067">
    <property type="entry name" value="GAL4"/>
    <property type="match status" value="1"/>
</dbReference>
<accession>A0A438N9M0</accession>
<feature type="region of interest" description="Disordered" evidence="5">
    <location>
        <begin position="455"/>
        <end position="479"/>
    </location>
</feature>
<dbReference type="OrthoDB" id="4115701at2759"/>
<dbReference type="InterPro" id="IPR001138">
    <property type="entry name" value="Zn2Cys6_DnaBD"/>
</dbReference>
<keyword evidence="4" id="KW-0539">Nucleus</keyword>
<dbReference type="PANTHER" id="PTHR47784:SF9">
    <property type="entry name" value="ZN(II)2CYS6 TRANSCRIPTION FACTOR (EUROFUNG)"/>
    <property type="match status" value="1"/>
</dbReference>